<accession>A0A2N9GFZ3</accession>
<dbReference type="PANTHER" id="PTHR31415:SF174">
    <property type="entry name" value="NDR1_HIN1-LIKE PROTEIN 10"/>
    <property type="match status" value="1"/>
</dbReference>
<comment type="subcellular location">
    <subcellularLocation>
        <location evidence="1">Membrane</location>
        <topology evidence="1">Single-pass membrane protein</topology>
    </subcellularLocation>
</comment>
<evidence type="ECO:0000256" key="3">
    <source>
        <dbReference type="ARBA" id="ARBA00022989"/>
    </source>
</evidence>
<keyword evidence="3 6" id="KW-1133">Transmembrane helix</keyword>
<dbReference type="GO" id="GO:0005886">
    <property type="term" value="C:plasma membrane"/>
    <property type="evidence" value="ECO:0007669"/>
    <property type="project" value="TreeGrafter"/>
</dbReference>
<name>A0A2N9GFZ3_FAGSY</name>
<evidence type="ECO:0000313" key="8">
    <source>
        <dbReference type="EMBL" id="SPC98191.1"/>
    </source>
</evidence>
<evidence type="ECO:0000256" key="2">
    <source>
        <dbReference type="ARBA" id="ARBA00022692"/>
    </source>
</evidence>
<dbReference type="InterPro" id="IPR004864">
    <property type="entry name" value="LEA_2"/>
</dbReference>
<gene>
    <name evidence="8" type="ORF">FSB_LOCUS26073</name>
</gene>
<evidence type="ECO:0000256" key="5">
    <source>
        <dbReference type="SAM" id="MobiDB-lite"/>
    </source>
</evidence>
<dbReference type="EMBL" id="OIVN01001843">
    <property type="protein sequence ID" value="SPC98191.1"/>
    <property type="molecule type" value="Genomic_DNA"/>
</dbReference>
<reference evidence="8" key="1">
    <citation type="submission" date="2018-02" db="EMBL/GenBank/DDBJ databases">
        <authorList>
            <person name="Cohen D.B."/>
            <person name="Kent A.D."/>
        </authorList>
    </citation>
    <scope>NUCLEOTIDE SEQUENCE</scope>
</reference>
<feature type="transmembrane region" description="Helical" evidence="6">
    <location>
        <begin position="53"/>
        <end position="76"/>
    </location>
</feature>
<feature type="region of interest" description="Disordered" evidence="5">
    <location>
        <begin position="1"/>
        <end position="26"/>
    </location>
</feature>
<dbReference type="GO" id="GO:0009506">
    <property type="term" value="C:plasmodesma"/>
    <property type="evidence" value="ECO:0007669"/>
    <property type="project" value="TreeGrafter"/>
</dbReference>
<dbReference type="PANTHER" id="PTHR31415">
    <property type="entry name" value="OS05G0367900 PROTEIN"/>
    <property type="match status" value="1"/>
</dbReference>
<evidence type="ECO:0000256" key="6">
    <source>
        <dbReference type="SAM" id="Phobius"/>
    </source>
</evidence>
<evidence type="ECO:0000256" key="4">
    <source>
        <dbReference type="ARBA" id="ARBA00023136"/>
    </source>
</evidence>
<dbReference type="GO" id="GO:0098542">
    <property type="term" value="P:defense response to other organism"/>
    <property type="evidence" value="ECO:0007669"/>
    <property type="project" value="InterPro"/>
</dbReference>
<keyword evidence="4 6" id="KW-0472">Membrane</keyword>
<sequence>MADKQPHLNGAYYGPSIPPPPRKSYHRHSHGRSSGCGCFGCLFGCLCECIFSLIFKLVFTVLILVGIAAVIFWFLVRPNNLKFYVTDASLTQFNFTTNNNLQYNLDLNITVRNPNKRIGIYYDTIQASTYYEGQRFDTVSLTPFYQGHKNTSLLSQVFDGQQLVLLGTSEVSSFNSEKSNGVYSIDVKLNLKIRVKVGWIKIGHFKPKIDCGLKVPLSGGSSGGSFETTKCGLDL</sequence>
<dbReference type="InterPro" id="IPR044839">
    <property type="entry name" value="NDR1-like"/>
</dbReference>
<proteinExistence type="predicted"/>
<evidence type="ECO:0000259" key="7">
    <source>
        <dbReference type="Pfam" id="PF03168"/>
    </source>
</evidence>
<dbReference type="AlphaFoldDB" id="A0A2N9GFZ3"/>
<evidence type="ECO:0000256" key="1">
    <source>
        <dbReference type="ARBA" id="ARBA00004167"/>
    </source>
</evidence>
<feature type="domain" description="Late embryogenesis abundant protein LEA-2 subgroup" evidence="7">
    <location>
        <begin position="109"/>
        <end position="208"/>
    </location>
</feature>
<organism evidence="8">
    <name type="scientific">Fagus sylvatica</name>
    <name type="common">Beechnut</name>
    <dbReference type="NCBI Taxonomy" id="28930"/>
    <lineage>
        <taxon>Eukaryota</taxon>
        <taxon>Viridiplantae</taxon>
        <taxon>Streptophyta</taxon>
        <taxon>Embryophyta</taxon>
        <taxon>Tracheophyta</taxon>
        <taxon>Spermatophyta</taxon>
        <taxon>Magnoliopsida</taxon>
        <taxon>eudicotyledons</taxon>
        <taxon>Gunneridae</taxon>
        <taxon>Pentapetalae</taxon>
        <taxon>rosids</taxon>
        <taxon>fabids</taxon>
        <taxon>Fagales</taxon>
        <taxon>Fagaceae</taxon>
        <taxon>Fagus</taxon>
    </lineage>
</organism>
<dbReference type="Pfam" id="PF03168">
    <property type="entry name" value="LEA_2"/>
    <property type="match status" value="1"/>
</dbReference>
<keyword evidence="2 6" id="KW-0812">Transmembrane</keyword>
<protein>
    <recommendedName>
        <fullName evidence="7">Late embryogenesis abundant protein LEA-2 subgroup domain-containing protein</fullName>
    </recommendedName>
</protein>